<dbReference type="PANTHER" id="PTHR43162">
    <property type="match status" value="1"/>
</dbReference>
<dbReference type="AlphaFoldDB" id="A0A1H1S2C9"/>
<name>A0A1H1S2C9_9ACTN</name>
<organism evidence="2 3">
    <name type="scientific">Microlunatus soli</name>
    <dbReference type="NCBI Taxonomy" id="630515"/>
    <lineage>
        <taxon>Bacteria</taxon>
        <taxon>Bacillati</taxon>
        <taxon>Actinomycetota</taxon>
        <taxon>Actinomycetes</taxon>
        <taxon>Propionibacteriales</taxon>
        <taxon>Propionibacteriaceae</taxon>
        <taxon>Microlunatus</taxon>
    </lineage>
</organism>
<dbReference type="EMBL" id="LT629772">
    <property type="protein sequence ID" value="SDS42142.1"/>
    <property type="molecule type" value="Genomic_DNA"/>
</dbReference>
<dbReference type="OrthoDB" id="116343at2"/>
<dbReference type="Proteomes" id="UP000199103">
    <property type="component" value="Chromosome I"/>
</dbReference>
<sequence length="262" mass="28053">MTILITGARGAIARALLDQLLAADLPHRIASRTALESGVVVDFARPETLRPALDGVDKVFVYAADGLQNLVQAAEQAGVERFVLVSSLSTALPDADSNPIAAHHLAAEQTLSASTIPATFLRPGAFAGNSSWWADSIRSEGVARIPYPEARLDSIHEADIADVAFAALTEDGHQGKAYPLTGPEYLTQREQVGLIGEAIGRELAVEELDRSTAEQYLPAPVLDMFAASQQGPLETWPSSVDITGRPSRSFAQWAIDHADDYR</sequence>
<dbReference type="InterPro" id="IPR016040">
    <property type="entry name" value="NAD(P)-bd_dom"/>
</dbReference>
<feature type="domain" description="NAD(P)-binding" evidence="1">
    <location>
        <begin position="7"/>
        <end position="170"/>
    </location>
</feature>
<protein>
    <submittedName>
        <fullName evidence="2">Uncharacterized conserved protein YbjT, contains NAD(P)-binding and DUF2867 domains</fullName>
    </submittedName>
</protein>
<proteinExistence type="predicted"/>
<evidence type="ECO:0000313" key="3">
    <source>
        <dbReference type="Proteomes" id="UP000199103"/>
    </source>
</evidence>
<dbReference type="Pfam" id="PF13460">
    <property type="entry name" value="NAD_binding_10"/>
    <property type="match status" value="1"/>
</dbReference>
<reference evidence="2 3" key="1">
    <citation type="submission" date="2016-10" db="EMBL/GenBank/DDBJ databases">
        <authorList>
            <person name="de Groot N.N."/>
        </authorList>
    </citation>
    <scope>NUCLEOTIDE SEQUENCE [LARGE SCALE GENOMIC DNA]</scope>
    <source>
        <strain evidence="2 3">DSM 21800</strain>
    </source>
</reference>
<gene>
    <name evidence="2" type="ORF">SAMN04489812_1858</name>
</gene>
<dbReference type="SUPFAM" id="SSF51735">
    <property type="entry name" value="NAD(P)-binding Rossmann-fold domains"/>
    <property type="match status" value="1"/>
</dbReference>
<dbReference type="InterPro" id="IPR051604">
    <property type="entry name" value="Ergot_Alk_Oxidoreductase"/>
</dbReference>
<keyword evidence="3" id="KW-1185">Reference proteome</keyword>
<evidence type="ECO:0000313" key="2">
    <source>
        <dbReference type="EMBL" id="SDS42142.1"/>
    </source>
</evidence>
<accession>A0A1H1S2C9</accession>
<dbReference type="PANTHER" id="PTHR43162:SF1">
    <property type="entry name" value="PRESTALK A DIFFERENTIATION PROTEIN A"/>
    <property type="match status" value="1"/>
</dbReference>
<dbReference type="STRING" id="630515.SAMN04489812_1858"/>
<dbReference type="InterPro" id="IPR036291">
    <property type="entry name" value="NAD(P)-bd_dom_sf"/>
</dbReference>
<dbReference type="RefSeq" id="WP_091523348.1">
    <property type="nucleotide sequence ID" value="NZ_LT629772.1"/>
</dbReference>
<evidence type="ECO:0000259" key="1">
    <source>
        <dbReference type="Pfam" id="PF13460"/>
    </source>
</evidence>
<dbReference type="Gene3D" id="3.40.50.720">
    <property type="entry name" value="NAD(P)-binding Rossmann-like Domain"/>
    <property type="match status" value="1"/>
</dbReference>